<gene>
    <name evidence="1" type="ORF">GAI89_24655</name>
</gene>
<accession>A0A4V6UEK4</accession>
<comment type="caution">
    <text evidence="1">The sequence shown here is derived from an EMBL/GenBank/DDBJ whole genome shotgun (WGS) entry which is preliminary data.</text>
</comment>
<evidence type="ECO:0000313" key="1">
    <source>
        <dbReference type="EMBL" id="EFH6097782.1"/>
    </source>
</evidence>
<protein>
    <submittedName>
        <fullName evidence="1">Uncharacterized protein</fullName>
    </submittedName>
</protein>
<dbReference type="EMBL" id="AASWKH010000039">
    <property type="protein sequence ID" value="EFH6097782.1"/>
    <property type="molecule type" value="Genomic_DNA"/>
</dbReference>
<dbReference type="Proteomes" id="UP000531463">
    <property type="component" value="Unassembled WGS sequence"/>
</dbReference>
<organism evidence="1 2">
    <name type="scientific">Escherichia coli</name>
    <dbReference type="NCBI Taxonomy" id="562"/>
    <lineage>
        <taxon>Bacteria</taxon>
        <taxon>Pseudomonadati</taxon>
        <taxon>Pseudomonadota</taxon>
        <taxon>Gammaproteobacteria</taxon>
        <taxon>Enterobacterales</taxon>
        <taxon>Enterobacteriaceae</taxon>
        <taxon>Escherichia</taxon>
    </lineage>
</organism>
<evidence type="ECO:0000313" key="2">
    <source>
        <dbReference type="Proteomes" id="UP000531463"/>
    </source>
</evidence>
<reference evidence="1 2" key="1">
    <citation type="submission" date="2019-12" db="EMBL/GenBank/DDBJ databases">
        <authorList>
            <consortium name="NARMS: The National Antimicrobial Resistance Monitoring System"/>
        </authorList>
    </citation>
    <scope>NUCLEOTIDE SEQUENCE [LARGE SCALE GENOMIC DNA]</scope>
    <source>
        <strain evidence="1 2">CVM N19EC0510</strain>
    </source>
</reference>
<sequence length="100" mass="11608">MKSSNAIGQEVPFCLCKQVMFRKPSKPELRYSGVRNEYVIWCPTCGYRTRPDSNKQSVIADWYLSNQPGNKHIENLWIKRYLEIREGATVVAQENENNAI</sequence>
<dbReference type="AlphaFoldDB" id="A0A4V6UEK4"/>
<proteinExistence type="predicted"/>
<name>A0A4V6UEK4_ECOLX</name>
<dbReference type="RefSeq" id="WP_128279365.1">
    <property type="nucleotide sequence ID" value="NZ_JAAMTJ010000044.1"/>
</dbReference>